<dbReference type="AlphaFoldDB" id="A0A1Y1SIZ0"/>
<feature type="chain" id="PRO_5013322207" description="Lipoprotein" evidence="1">
    <location>
        <begin position="20"/>
        <end position="291"/>
    </location>
</feature>
<keyword evidence="1" id="KW-0732">Signal</keyword>
<dbReference type="Proteomes" id="UP000192342">
    <property type="component" value="Unassembled WGS sequence"/>
</dbReference>
<protein>
    <recommendedName>
        <fullName evidence="4">Lipoprotein</fullName>
    </recommendedName>
</protein>
<gene>
    <name evidence="2" type="ORF">ATO7_07125</name>
</gene>
<keyword evidence="3" id="KW-1185">Reference proteome</keyword>
<reference evidence="2 3" key="1">
    <citation type="submission" date="2013-04" db="EMBL/GenBank/DDBJ databases">
        <title>Oceanococcus atlanticus 22II-S10r2 Genome Sequencing.</title>
        <authorList>
            <person name="Lai Q."/>
            <person name="Li G."/>
            <person name="Shao Z."/>
        </authorList>
    </citation>
    <scope>NUCLEOTIDE SEQUENCE [LARGE SCALE GENOMIC DNA]</scope>
    <source>
        <strain evidence="2 3">22II-S10r2</strain>
    </source>
</reference>
<organism evidence="2 3">
    <name type="scientific">Oceanococcus atlanticus</name>
    <dbReference type="NCBI Taxonomy" id="1317117"/>
    <lineage>
        <taxon>Bacteria</taxon>
        <taxon>Pseudomonadati</taxon>
        <taxon>Pseudomonadota</taxon>
        <taxon>Gammaproteobacteria</taxon>
        <taxon>Chromatiales</taxon>
        <taxon>Oceanococcaceae</taxon>
        <taxon>Oceanococcus</taxon>
    </lineage>
</organism>
<comment type="caution">
    <text evidence="2">The sequence shown here is derived from an EMBL/GenBank/DDBJ whole genome shotgun (WGS) entry which is preliminary data.</text>
</comment>
<dbReference type="RefSeq" id="WP_083560915.1">
    <property type="nucleotide sequence ID" value="NZ_AQQV01000001.1"/>
</dbReference>
<feature type="signal peptide" evidence="1">
    <location>
        <begin position="1"/>
        <end position="19"/>
    </location>
</feature>
<evidence type="ECO:0000313" key="2">
    <source>
        <dbReference type="EMBL" id="ORE89634.1"/>
    </source>
</evidence>
<sequence length="291" mass="31431">MNTLRVAWVAMMISGVLLMGGCGSQTDAISRPDFDGNQVANGGIFRTAIRAGDGDSQWIFMFGEEQDAGADNRIVAYRLGDNADEFISGRFVTSLDSGVRRANVLWVDTVEVIPDEDTPEDELPEEPEFERRVRPAVLDVLIQDEEHLLGTLSGEGIDATVDGDYQDAWYERPAGHGIVAGEWRDLDAFGRENISIAINSEGGFGGRTIDDCTLSGQFTAINARFNLYEVIIANLCDETLDATGLASVRPASSSTTPGSVSTLVMVVPLRDGSDILGFQLAAESEPDGFQR</sequence>
<evidence type="ECO:0008006" key="4">
    <source>
        <dbReference type="Google" id="ProtNLM"/>
    </source>
</evidence>
<accession>A0A1Y1SIZ0</accession>
<proteinExistence type="predicted"/>
<name>A0A1Y1SIZ0_9GAMM</name>
<dbReference type="STRING" id="1317117.ATO7_07125"/>
<dbReference type="EMBL" id="AQQV01000001">
    <property type="protein sequence ID" value="ORE89634.1"/>
    <property type="molecule type" value="Genomic_DNA"/>
</dbReference>
<dbReference type="PROSITE" id="PS51257">
    <property type="entry name" value="PROKAR_LIPOPROTEIN"/>
    <property type="match status" value="1"/>
</dbReference>
<evidence type="ECO:0000256" key="1">
    <source>
        <dbReference type="SAM" id="SignalP"/>
    </source>
</evidence>
<evidence type="ECO:0000313" key="3">
    <source>
        <dbReference type="Proteomes" id="UP000192342"/>
    </source>
</evidence>